<protein>
    <submittedName>
        <fullName evidence="2">Cytochrome b-c1 complex subunit 7-2</fullName>
    </submittedName>
</protein>
<name>A0A9N7MVB9_STRHE</name>
<evidence type="ECO:0000313" key="3">
    <source>
        <dbReference type="Proteomes" id="UP001153555"/>
    </source>
</evidence>
<comment type="caution">
    <text evidence="2">The sequence shown here is derived from an EMBL/GenBank/DDBJ whole genome shotgun (WGS) entry which is preliminary data.</text>
</comment>
<evidence type="ECO:0000256" key="1">
    <source>
        <dbReference type="SAM" id="MobiDB-lite"/>
    </source>
</evidence>
<feature type="compositionally biased region" description="Polar residues" evidence="1">
    <location>
        <begin position="1"/>
        <end position="15"/>
    </location>
</feature>
<gene>
    <name evidence="2" type="ORF">SHERM_01067</name>
</gene>
<feature type="region of interest" description="Disordered" evidence="1">
    <location>
        <begin position="1"/>
        <end position="37"/>
    </location>
</feature>
<keyword evidence="3" id="KW-1185">Reference proteome</keyword>
<evidence type="ECO:0000313" key="2">
    <source>
        <dbReference type="EMBL" id="CAA0816891.1"/>
    </source>
</evidence>
<organism evidence="2 3">
    <name type="scientific">Striga hermonthica</name>
    <name type="common">Purple witchweed</name>
    <name type="synonym">Buchnera hermonthica</name>
    <dbReference type="NCBI Taxonomy" id="68872"/>
    <lineage>
        <taxon>Eukaryota</taxon>
        <taxon>Viridiplantae</taxon>
        <taxon>Streptophyta</taxon>
        <taxon>Embryophyta</taxon>
        <taxon>Tracheophyta</taxon>
        <taxon>Spermatophyta</taxon>
        <taxon>Magnoliopsida</taxon>
        <taxon>eudicotyledons</taxon>
        <taxon>Gunneridae</taxon>
        <taxon>Pentapetalae</taxon>
        <taxon>asterids</taxon>
        <taxon>lamiids</taxon>
        <taxon>Lamiales</taxon>
        <taxon>Orobanchaceae</taxon>
        <taxon>Buchnereae</taxon>
        <taxon>Striga</taxon>
    </lineage>
</organism>
<proteinExistence type="predicted"/>
<dbReference type="EMBL" id="CACSLK010015080">
    <property type="protein sequence ID" value="CAA0816891.1"/>
    <property type="molecule type" value="Genomic_DNA"/>
</dbReference>
<dbReference type="AlphaFoldDB" id="A0A9N7MVB9"/>
<accession>A0A9N7MVB9</accession>
<sequence length="139" mass="16093">MDGGRQTTARSSCNSDKAARPMSPTAHVDEEDEKSIIRQENDKRRAKVCRLCQIKKWSLTEKRVPERFCQSFEYKIFIMASPIMKLVVDSNRKPLAALRTKTLSNRLKTCSAFSFRLRYDNMYNPMYNLDVKEGVESTS</sequence>
<dbReference type="Proteomes" id="UP001153555">
    <property type="component" value="Unassembled WGS sequence"/>
</dbReference>
<reference evidence="2" key="1">
    <citation type="submission" date="2019-12" db="EMBL/GenBank/DDBJ databases">
        <authorList>
            <person name="Scholes J."/>
        </authorList>
    </citation>
    <scope>NUCLEOTIDE SEQUENCE</scope>
</reference>